<dbReference type="NCBIfam" id="NF045581">
    <property type="entry name" value="PG0541_fam"/>
    <property type="match status" value="1"/>
</dbReference>
<dbReference type="STRING" id="526218.Sterm_3295"/>
<dbReference type="InterPro" id="IPR011322">
    <property type="entry name" value="N-reg_PII-like_a/b"/>
</dbReference>
<name>D1APV1_SEBTE</name>
<accession>D1APV1</accession>
<dbReference type="InterPro" id="IPR015867">
    <property type="entry name" value="N-reg_PII/ATP_PRibTrfase_C"/>
</dbReference>
<dbReference type="EMBL" id="CP001739">
    <property type="protein sequence ID" value="ACZ10135.1"/>
    <property type="molecule type" value="Genomic_DNA"/>
</dbReference>
<dbReference type="Gene3D" id="3.30.70.120">
    <property type="match status" value="1"/>
</dbReference>
<proteinExistence type="predicted"/>
<sequence>MKEVKILFASYLLDTVVSEIKESGVERYLILSKITGQWRKDLKHFDNHVWPGTDSMLLLIVEDEQAQEIVDVVRKIKDDLSDRIALAVIVTPIDAVVF</sequence>
<keyword evidence="2" id="KW-1185">Reference proteome</keyword>
<dbReference type="AlphaFoldDB" id="D1APV1"/>
<dbReference type="HOGENOM" id="CLU_2330346_0_0_0"/>
<reference evidence="2" key="1">
    <citation type="submission" date="2009-09" db="EMBL/GenBank/DDBJ databases">
        <title>The complete chromosome of Sebaldella termitidis ATCC 33386.</title>
        <authorList>
            <consortium name="US DOE Joint Genome Institute (JGI-PGF)"/>
            <person name="Lucas S."/>
            <person name="Copeland A."/>
            <person name="Lapidus A."/>
            <person name="Glavina del Rio T."/>
            <person name="Dalin E."/>
            <person name="Tice H."/>
            <person name="Bruce D."/>
            <person name="Goodwin L."/>
            <person name="Pitluck S."/>
            <person name="Kyrpides N."/>
            <person name="Mavromatis K."/>
            <person name="Ivanova N."/>
            <person name="Mikhailova N."/>
            <person name="Sims D."/>
            <person name="Meincke L."/>
            <person name="Brettin T."/>
            <person name="Detter J.C."/>
            <person name="Han C."/>
            <person name="Larimer F."/>
            <person name="Land M."/>
            <person name="Hauser L."/>
            <person name="Markowitz V."/>
            <person name="Cheng J.F."/>
            <person name="Hugenholtz P."/>
            <person name="Woyke T."/>
            <person name="Wu D."/>
            <person name="Eisen J.A."/>
        </authorList>
    </citation>
    <scope>NUCLEOTIDE SEQUENCE [LARGE SCALE GENOMIC DNA]</scope>
    <source>
        <strain evidence="2">ATCC 33386 / NCTC 11300</strain>
    </source>
</reference>
<dbReference type="SUPFAM" id="SSF54913">
    <property type="entry name" value="GlnB-like"/>
    <property type="match status" value="1"/>
</dbReference>
<protein>
    <recommendedName>
        <fullName evidence="3">Nitrogen regulatory protein P-II</fullName>
    </recommendedName>
</protein>
<reference evidence="1 2" key="2">
    <citation type="journal article" date="2010" name="Stand. Genomic Sci.">
        <title>Complete genome sequence of Sebaldella termitidis type strain (NCTC 11300).</title>
        <authorList>
            <person name="Harmon-Smith M."/>
            <person name="Celia L."/>
            <person name="Chertkov O."/>
            <person name="Lapidus A."/>
            <person name="Copeland A."/>
            <person name="Glavina Del Rio T."/>
            <person name="Nolan M."/>
            <person name="Lucas S."/>
            <person name="Tice H."/>
            <person name="Cheng J.F."/>
            <person name="Han C."/>
            <person name="Detter J.C."/>
            <person name="Bruce D."/>
            <person name="Goodwin L."/>
            <person name="Pitluck S."/>
            <person name="Pati A."/>
            <person name="Liolios K."/>
            <person name="Ivanova N."/>
            <person name="Mavromatis K."/>
            <person name="Mikhailova N."/>
            <person name="Chen A."/>
            <person name="Palaniappan K."/>
            <person name="Land M."/>
            <person name="Hauser L."/>
            <person name="Chang Y.J."/>
            <person name="Jeffries C.D."/>
            <person name="Brettin T."/>
            <person name="Goker M."/>
            <person name="Beck B."/>
            <person name="Bristow J."/>
            <person name="Eisen J.A."/>
            <person name="Markowitz V."/>
            <person name="Hugenholtz P."/>
            <person name="Kyrpides N.C."/>
            <person name="Klenk H.P."/>
            <person name="Chen F."/>
        </authorList>
    </citation>
    <scope>NUCLEOTIDE SEQUENCE [LARGE SCALE GENOMIC DNA]</scope>
    <source>
        <strain evidence="2">ATCC 33386 / NCTC 11300</strain>
    </source>
</reference>
<dbReference type="Proteomes" id="UP000000845">
    <property type="component" value="Chromosome"/>
</dbReference>
<evidence type="ECO:0008006" key="3">
    <source>
        <dbReference type="Google" id="ProtNLM"/>
    </source>
</evidence>
<evidence type="ECO:0000313" key="1">
    <source>
        <dbReference type="EMBL" id="ACZ10135.1"/>
    </source>
</evidence>
<organism evidence="1 2">
    <name type="scientific">Sebaldella termitidis (strain ATCC 33386 / NCTC 11300)</name>
    <dbReference type="NCBI Taxonomy" id="526218"/>
    <lineage>
        <taxon>Bacteria</taxon>
        <taxon>Fusobacteriati</taxon>
        <taxon>Fusobacteriota</taxon>
        <taxon>Fusobacteriia</taxon>
        <taxon>Fusobacteriales</taxon>
        <taxon>Leptotrichiaceae</taxon>
        <taxon>Sebaldella</taxon>
    </lineage>
</organism>
<gene>
    <name evidence="1" type="ordered locus">Sterm_3295</name>
</gene>
<dbReference type="RefSeq" id="WP_012862717.1">
    <property type="nucleotide sequence ID" value="NC_013517.1"/>
</dbReference>
<dbReference type="KEGG" id="str:Sterm_3295"/>
<dbReference type="eggNOG" id="ENOG5033IS6">
    <property type="taxonomic scope" value="Bacteria"/>
</dbReference>
<evidence type="ECO:0000313" key="2">
    <source>
        <dbReference type="Proteomes" id="UP000000845"/>
    </source>
</evidence>